<dbReference type="STRING" id="318464.IO99_07635"/>
<dbReference type="AlphaFoldDB" id="A0A084JDR5"/>
<keyword evidence="2" id="KW-0472">Membrane</keyword>
<keyword evidence="2" id="KW-1133">Transmembrane helix</keyword>
<dbReference type="Gene3D" id="3.30.870.10">
    <property type="entry name" value="Endonuclease Chain A"/>
    <property type="match status" value="1"/>
</dbReference>
<evidence type="ECO:0000313" key="3">
    <source>
        <dbReference type="EMBL" id="KEZ87099.1"/>
    </source>
</evidence>
<name>A0A084JDR5_9CLOT</name>
<accession>A0A084JDR5</accession>
<evidence type="ECO:0000313" key="4">
    <source>
        <dbReference type="Proteomes" id="UP000028542"/>
    </source>
</evidence>
<gene>
    <name evidence="3" type="ORF">IO99_07635</name>
</gene>
<feature type="coiled-coil region" evidence="1">
    <location>
        <begin position="122"/>
        <end position="176"/>
    </location>
</feature>
<proteinExistence type="predicted"/>
<dbReference type="EMBL" id="JPMD01000015">
    <property type="protein sequence ID" value="KEZ87099.1"/>
    <property type="molecule type" value="Genomic_DNA"/>
</dbReference>
<keyword evidence="4" id="KW-1185">Reference proteome</keyword>
<evidence type="ECO:0000256" key="1">
    <source>
        <dbReference type="SAM" id="Coils"/>
    </source>
</evidence>
<dbReference type="SUPFAM" id="SSF56024">
    <property type="entry name" value="Phospholipase D/nuclease"/>
    <property type="match status" value="1"/>
</dbReference>
<reference evidence="3 4" key="1">
    <citation type="submission" date="2014-07" db="EMBL/GenBank/DDBJ databases">
        <title>Draft genome of Clostridium sulfidigenes 113A isolated from sediments associated with methane hydrate from Krishna Godavari basin.</title>
        <authorList>
            <person name="Honkalas V.S."/>
            <person name="Dabir A.P."/>
            <person name="Arora P."/>
            <person name="Dhakephalkar P.K."/>
        </authorList>
    </citation>
    <scope>NUCLEOTIDE SEQUENCE [LARGE SCALE GENOMIC DNA]</scope>
    <source>
        <strain evidence="3 4">113A</strain>
    </source>
</reference>
<organism evidence="3 4">
    <name type="scientific">Clostridium sulfidigenes</name>
    <dbReference type="NCBI Taxonomy" id="318464"/>
    <lineage>
        <taxon>Bacteria</taxon>
        <taxon>Bacillati</taxon>
        <taxon>Bacillota</taxon>
        <taxon>Clostridia</taxon>
        <taxon>Eubacteriales</taxon>
        <taxon>Clostridiaceae</taxon>
        <taxon>Clostridium</taxon>
    </lineage>
</organism>
<keyword evidence="1" id="KW-0175">Coiled coil</keyword>
<evidence type="ECO:0008006" key="5">
    <source>
        <dbReference type="Google" id="ProtNLM"/>
    </source>
</evidence>
<protein>
    <recommendedName>
        <fullName evidence="5">PLD phosphodiesterase domain-containing protein</fullName>
    </recommendedName>
</protein>
<feature type="transmembrane region" description="Helical" evidence="2">
    <location>
        <begin position="12"/>
        <end position="34"/>
    </location>
</feature>
<feature type="coiled-coil region" evidence="1">
    <location>
        <begin position="246"/>
        <end position="293"/>
    </location>
</feature>
<dbReference type="RefSeq" id="WP_035131856.1">
    <property type="nucleotide sequence ID" value="NZ_JPMD01000015.1"/>
</dbReference>
<dbReference type="eggNOG" id="COG1502">
    <property type="taxonomic scope" value="Bacteria"/>
</dbReference>
<comment type="caution">
    <text evidence="3">The sequence shown here is derived from an EMBL/GenBank/DDBJ whole genome shotgun (WGS) entry which is preliminary data.</text>
</comment>
<sequence length="469" mass="54252">MFKSLGESTVTLVITILLVIALATLCVFLFSKLLEGYNLKKKKKSHEEQVEAVVAVDEKAFDIKDDIREKVNNQISKVKRDVIEYANDRVNNSMSDVLATTMKGKKRFVEKQIVNEIGETVNNTYEDVIKEARNKFSQNNEELIEIIETKIKNYVSDNSEKDYRGINKEINELLNESMNIYTKEVEQILTRQSTSLKMQIGMNIDKQFKSMKGEIKNSSNINLDGFEKSLKSHTNNVMDVCIRQSERQINQMVDNITDEFEELKKKGNYEKISENIKKNIEELEESYMTSVQKNVDCTIEIVNSLSRLGVADYKTIKDEEIIDIFKEALIAAKSEIDIVTPWINNHVMYKEKVYSLLKEALNREVKVRIVYGLGSNKDLNMEEMERGSERIADIIKDDFNNYGKLFEIKKGDTCERVLICDENLALIGNFNFLSFHGKYSENKNLKSQVVAVITEKRAIQRLRKEKIRF</sequence>
<keyword evidence="2" id="KW-0812">Transmembrane</keyword>
<dbReference type="Proteomes" id="UP000028542">
    <property type="component" value="Unassembled WGS sequence"/>
</dbReference>
<evidence type="ECO:0000256" key="2">
    <source>
        <dbReference type="SAM" id="Phobius"/>
    </source>
</evidence>